<evidence type="ECO:0000256" key="4">
    <source>
        <dbReference type="ARBA" id="ARBA00022737"/>
    </source>
</evidence>
<keyword evidence="8" id="KW-0804">Transcription</keyword>
<dbReference type="FunFam" id="3.30.160.60:FF:001102">
    <property type="entry name" value="Transcription factor IIIA"/>
    <property type="match status" value="1"/>
</dbReference>
<dbReference type="OrthoDB" id="6077919at2759"/>
<evidence type="ECO:0000256" key="10">
    <source>
        <dbReference type="PROSITE-ProRule" id="PRU00042"/>
    </source>
</evidence>
<gene>
    <name evidence="13" type="ORF">CTheo_2654</name>
</gene>
<keyword evidence="3" id="KW-0479">Metal-binding</keyword>
<dbReference type="AlphaFoldDB" id="A0A5N5QQN3"/>
<keyword evidence="14" id="KW-1185">Reference proteome</keyword>
<protein>
    <recommendedName>
        <fullName evidence="12">C2H2-type domain-containing protein</fullName>
    </recommendedName>
</protein>
<dbReference type="Gene3D" id="3.30.160.60">
    <property type="entry name" value="Classic Zinc Finger"/>
    <property type="match status" value="2"/>
</dbReference>
<feature type="compositionally biased region" description="Basic and acidic residues" evidence="11">
    <location>
        <begin position="105"/>
        <end position="117"/>
    </location>
</feature>
<proteinExistence type="inferred from homology"/>
<dbReference type="PANTHER" id="PTHR14003:SF20">
    <property type="entry name" value="FINGER DOMAIN PROTEIN, PUTATIVE (AFU_ORTHOLOGUE AFUA_4G10380)-RELATED"/>
    <property type="match status" value="1"/>
</dbReference>
<dbReference type="GO" id="GO:0008270">
    <property type="term" value="F:zinc ion binding"/>
    <property type="evidence" value="ECO:0007669"/>
    <property type="project" value="UniProtKB-KW"/>
</dbReference>
<keyword evidence="7" id="KW-0805">Transcription regulation</keyword>
<dbReference type="InterPro" id="IPR013087">
    <property type="entry name" value="Znf_C2H2_type"/>
</dbReference>
<comment type="caution">
    <text evidence="13">The sequence shown here is derived from an EMBL/GenBank/DDBJ whole genome shotgun (WGS) entry which is preliminary data.</text>
</comment>
<evidence type="ECO:0000259" key="12">
    <source>
        <dbReference type="PROSITE" id="PS50157"/>
    </source>
</evidence>
<dbReference type="GO" id="GO:0000981">
    <property type="term" value="F:DNA-binding transcription factor activity, RNA polymerase II-specific"/>
    <property type="evidence" value="ECO:0007669"/>
    <property type="project" value="TreeGrafter"/>
</dbReference>
<dbReference type="GO" id="GO:0000785">
    <property type="term" value="C:chromatin"/>
    <property type="evidence" value="ECO:0007669"/>
    <property type="project" value="TreeGrafter"/>
</dbReference>
<dbReference type="Proteomes" id="UP000383932">
    <property type="component" value="Unassembled WGS sequence"/>
</dbReference>
<evidence type="ECO:0000256" key="7">
    <source>
        <dbReference type="ARBA" id="ARBA00023015"/>
    </source>
</evidence>
<feature type="domain" description="C2H2-type" evidence="12">
    <location>
        <begin position="176"/>
        <end position="205"/>
    </location>
</feature>
<feature type="region of interest" description="Disordered" evidence="11">
    <location>
        <begin position="210"/>
        <end position="232"/>
    </location>
</feature>
<reference evidence="13 14" key="1">
    <citation type="journal article" date="2019" name="Fungal Biol. Biotechnol.">
        <title>Draft genome sequence of fastidious pathogen Ceratobasidium theobromae, which causes vascular-streak dieback in Theobroma cacao.</title>
        <authorList>
            <person name="Ali S.S."/>
            <person name="Asman A."/>
            <person name="Shao J."/>
            <person name="Firmansyah A.P."/>
            <person name="Susilo A.W."/>
            <person name="Rosmana A."/>
            <person name="McMahon P."/>
            <person name="Junaid M."/>
            <person name="Guest D."/>
            <person name="Kheng T.Y."/>
            <person name="Meinhardt L.W."/>
            <person name="Bailey B.A."/>
        </authorList>
    </citation>
    <scope>NUCLEOTIDE SEQUENCE [LARGE SCALE GENOMIC DNA]</scope>
    <source>
        <strain evidence="13 14">CT2</strain>
    </source>
</reference>
<evidence type="ECO:0000256" key="2">
    <source>
        <dbReference type="ARBA" id="ARBA00006991"/>
    </source>
</evidence>
<evidence type="ECO:0000256" key="9">
    <source>
        <dbReference type="ARBA" id="ARBA00023242"/>
    </source>
</evidence>
<dbReference type="Pfam" id="PF00096">
    <property type="entry name" value="zf-C2H2"/>
    <property type="match status" value="2"/>
</dbReference>
<comment type="similarity">
    <text evidence="2">Belongs to the krueppel C2H2-type zinc-finger protein family.</text>
</comment>
<dbReference type="GO" id="GO:0005667">
    <property type="term" value="C:transcription regulator complex"/>
    <property type="evidence" value="ECO:0007669"/>
    <property type="project" value="TreeGrafter"/>
</dbReference>
<dbReference type="EMBL" id="SSOP01000028">
    <property type="protein sequence ID" value="KAB5593928.1"/>
    <property type="molecule type" value="Genomic_DNA"/>
</dbReference>
<feature type="compositionally biased region" description="Polar residues" evidence="11">
    <location>
        <begin position="120"/>
        <end position="134"/>
    </location>
</feature>
<keyword evidence="5 10" id="KW-0863">Zinc-finger</keyword>
<evidence type="ECO:0000256" key="6">
    <source>
        <dbReference type="ARBA" id="ARBA00022833"/>
    </source>
</evidence>
<dbReference type="PROSITE" id="PS00028">
    <property type="entry name" value="ZINC_FINGER_C2H2_1"/>
    <property type="match status" value="2"/>
</dbReference>
<sequence>MADRHICTFRTLPHQPPSSYATFYLIIRAQPYLLFMMSNNPSHHQPHSRTVLPPIGNLIDAADRGMYHKYNERQRYPPTSEAAAHGSYPSMHGQGVHLPANMAHHEAQARGRGDPHYHTPPNSTRPEVTTYPTQAASTSGGGASSRRHVCTECGQAFDRPSSLQTHMHTHTGEQPFECPYPGCGRRFSVKSNMRRHISVHEQPRMTDANTEEFHDPRHSGNGEYGVFSVARR</sequence>
<evidence type="ECO:0000256" key="8">
    <source>
        <dbReference type="ARBA" id="ARBA00023163"/>
    </source>
</evidence>
<name>A0A5N5QQN3_9AGAM</name>
<dbReference type="SUPFAM" id="SSF57667">
    <property type="entry name" value="beta-beta-alpha zinc fingers"/>
    <property type="match status" value="1"/>
</dbReference>
<dbReference type="PROSITE" id="PS50157">
    <property type="entry name" value="ZINC_FINGER_C2H2_2"/>
    <property type="match status" value="2"/>
</dbReference>
<keyword evidence="9" id="KW-0539">Nucleus</keyword>
<feature type="region of interest" description="Disordered" evidence="11">
    <location>
        <begin position="105"/>
        <end position="147"/>
    </location>
</feature>
<evidence type="ECO:0000256" key="1">
    <source>
        <dbReference type="ARBA" id="ARBA00004123"/>
    </source>
</evidence>
<organism evidence="13 14">
    <name type="scientific">Ceratobasidium theobromae</name>
    <dbReference type="NCBI Taxonomy" id="1582974"/>
    <lineage>
        <taxon>Eukaryota</taxon>
        <taxon>Fungi</taxon>
        <taxon>Dikarya</taxon>
        <taxon>Basidiomycota</taxon>
        <taxon>Agaricomycotina</taxon>
        <taxon>Agaricomycetes</taxon>
        <taxon>Cantharellales</taxon>
        <taxon>Ceratobasidiaceae</taxon>
        <taxon>Ceratobasidium</taxon>
    </lineage>
</organism>
<dbReference type="PANTHER" id="PTHR14003">
    <property type="entry name" value="TRANSCRIPTIONAL REPRESSOR PROTEIN YY"/>
    <property type="match status" value="1"/>
</dbReference>
<evidence type="ECO:0000256" key="5">
    <source>
        <dbReference type="ARBA" id="ARBA00022771"/>
    </source>
</evidence>
<feature type="compositionally biased region" description="Basic and acidic residues" evidence="11">
    <location>
        <begin position="211"/>
        <end position="220"/>
    </location>
</feature>
<comment type="subcellular location">
    <subcellularLocation>
        <location evidence="1">Nucleus</location>
    </subcellularLocation>
</comment>
<keyword evidence="4" id="KW-0677">Repeat</keyword>
<evidence type="ECO:0000256" key="11">
    <source>
        <dbReference type="SAM" id="MobiDB-lite"/>
    </source>
</evidence>
<dbReference type="SMART" id="SM00355">
    <property type="entry name" value="ZnF_C2H2"/>
    <property type="match status" value="2"/>
</dbReference>
<feature type="domain" description="C2H2-type" evidence="12">
    <location>
        <begin position="148"/>
        <end position="175"/>
    </location>
</feature>
<dbReference type="GO" id="GO:0000978">
    <property type="term" value="F:RNA polymerase II cis-regulatory region sequence-specific DNA binding"/>
    <property type="evidence" value="ECO:0007669"/>
    <property type="project" value="TreeGrafter"/>
</dbReference>
<dbReference type="FunFam" id="3.30.160.60:FF:000193">
    <property type="entry name" value="Zinc finger protein 300"/>
    <property type="match status" value="1"/>
</dbReference>
<keyword evidence="6" id="KW-0862">Zinc</keyword>
<evidence type="ECO:0000256" key="3">
    <source>
        <dbReference type="ARBA" id="ARBA00022723"/>
    </source>
</evidence>
<dbReference type="InterPro" id="IPR036236">
    <property type="entry name" value="Znf_C2H2_sf"/>
</dbReference>
<evidence type="ECO:0000313" key="13">
    <source>
        <dbReference type="EMBL" id="KAB5593928.1"/>
    </source>
</evidence>
<dbReference type="GO" id="GO:0031519">
    <property type="term" value="C:PcG protein complex"/>
    <property type="evidence" value="ECO:0007669"/>
    <property type="project" value="TreeGrafter"/>
</dbReference>
<evidence type="ECO:0000313" key="14">
    <source>
        <dbReference type="Proteomes" id="UP000383932"/>
    </source>
</evidence>
<accession>A0A5N5QQN3</accession>